<evidence type="ECO:0000313" key="1">
    <source>
        <dbReference type="EMBL" id="RSD30712.1"/>
    </source>
</evidence>
<dbReference type="InterPro" id="IPR006521">
    <property type="entry name" value="Tail_protein_I"/>
</dbReference>
<dbReference type="Proteomes" id="UP000269041">
    <property type="component" value="Unassembled WGS sequence"/>
</dbReference>
<dbReference type="OrthoDB" id="5674874at2"/>
<protein>
    <submittedName>
        <fullName evidence="1">Phage tail protein</fullName>
    </submittedName>
</protein>
<accession>A0A3R9EHS7</accession>
<sequence>MSEPQSYNQEQHAPELPETVIPWWQDGSTTSEEVKEPHFLSKGVFAFFQMVWGWLLFPLRQMDALTCSENTLELMAWDRDIKRFEGEPLSLFRKRVKYAAVNAKDAGSVAGFKRIFERLGIGIVEFKEREDAVQWDVCTIELTDGDISNNTKLVQTLIEQYGRTCRRYRFQVTFPTILTVASGEFSHNFSSFLAETKQAVEMNVKPQPVEHQQQVFIASL</sequence>
<dbReference type="RefSeq" id="WP_125322015.1">
    <property type="nucleotide sequence ID" value="NZ_AP024889.1"/>
</dbReference>
<keyword evidence="2" id="KW-1185">Reference proteome</keyword>
<name>A0A3R9EHS7_9VIBR</name>
<dbReference type="Pfam" id="PF09684">
    <property type="entry name" value="Tail_P2_I"/>
    <property type="match status" value="1"/>
</dbReference>
<comment type="caution">
    <text evidence="1">The sequence shown here is derived from an EMBL/GenBank/DDBJ whole genome shotgun (WGS) entry which is preliminary data.</text>
</comment>
<gene>
    <name evidence="1" type="ORF">EJA03_12460</name>
</gene>
<dbReference type="AlphaFoldDB" id="A0A3R9EHS7"/>
<evidence type="ECO:0000313" key="2">
    <source>
        <dbReference type="Proteomes" id="UP000269041"/>
    </source>
</evidence>
<reference evidence="1 2" key="1">
    <citation type="submission" date="2018-12" db="EMBL/GenBank/DDBJ databases">
        <title>Genomic taxonomy of the Vibrionaceae family.</title>
        <authorList>
            <person name="Gomez-Gil B."/>
            <person name="Enciso-Ibarra K."/>
        </authorList>
    </citation>
    <scope>NUCLEOTIDE SEQUENCE [LARGE SCALE GENOMIC DNA]</scope>
    <source>
        <strain evidence="1 2">CAIM 594</strain>
    </source>
</reference>
<dbReference type="EMBL" id="RSFA01000055">
    <property type="protein sequence ID" value="RSD30712.1"/>
    <property type="molecule type" value="Genomic_DNA"/>
</dbReference>
<proteinExistence type="predicted"/>
<organism evidence="1 2">
    <name type="scientific">Vibrio pectenicida</name>
    <dbReference type="NCBI Taxonomy" id="62763"/>
    <lineage>
        <taxon>Bacteria</taxon>
        <taxon>Pseudomonadati</taxon>
        <taxon>Pseudomonadota</taxon>
        <taxon>Gammaproteobacteria</taxon>
        <taxon>Vibrionales</taxon>
        <taxon>Vibrionaceae</taxon>
        <taxon>Vibrio</taxon>
    </lineage>
</organism>